<dbReference type="EMBL" id="GGEC01087491">
    <property type="protein sequence ID" value="MBX67975.1"/>
    <property type="molecule type" value="Transcribed_RNA"/>
</dbReference>
<accession>A0A2P2QM53</accession>
<organism evidence="1">
    <name type="scientific">Rhizophora mucronata</name>
    <name type="common">Asiatic mangrove</name>
    <dbReference type="NCBI Taxonomy" id="61149"/>
    <lineage>
        <taxon>Eukaryota</taxon>
        <taxon>Viridiplantae</taxon>
        <taxon>Streptophyta</taxon>
        <taxon>Embryophyta</taxon>
        <taxon>Tracheophyta</taxon>
        <taxon>Spermatophyta</taxon>
        <taxon>Magnoliopsida</taxon>
        <taxon>eudicotyledons</taxon>
        <taxon>Gunneridae</taxon>
        <taxon>Pentapetalae</taxon>
        <taxon>rosids</taxon>
        <taxon>fabids</taxon>
        <taxon>Malpighiales</taxon>
        <taxon>Rhizophoraceae</taxon>
        <taxon>Rhizophora</taxon>
    </lineage>
</organism>
<protein>
    <submittedName>
        <fullName evidence="1">Uncharacterized protein</fullName>
    </submittedName>
</protein>
<name>A0A2P2QM53_RHIMU</name>
<sequence>MQTWTESRLWNTKSISAFLQASGCHRLRIGLFTNCPKGNIQAD</sequence>
<evidence type="ECO:0000313" key="1">
    <source>
        <dbReference type="EMBL" id="MBX67975.1"/>
    </source>
</evidence>
<proteinExistence type="predicted"/>
<dbReference type="AlphaFoldDB" id="A0A2P2QM53"/>
<reference evidence="1" key="1">
    <citation type="submission" date="2018-02" db="EMBL/GenBank/DDBJ databases">
        <title>Rhizophora mucronata_Transcriptome.</title>
        <authorList>
            <person name="Meera S.P."/>
            <person name="Sreeshan A."/>
            <person name="Augustine A."/>
        </authorList>
    </citation>
    <scope>NUCLEOTIDE SEQUENCE</scope>
    <source>
        <tissue evidence="1">Leaf</tissue>
    </source>
</reference>